<feature type="region of interest" description="Disordered" evidence="1">
    <location>
        <begin position="43"/>
        <end position="109"/>
    </location>
</feature>
<reference evidence="2 3" key="1">
    <citation type="submission" date="2018-02" db="EMBL/GenBank/DDBJ databases">
        <title>Draft genome of wild Prunus yedoensis var. nudiflora.</title>
        <authorList>
            <person name="Baek S."/>
            <person name="Kim J.-H."/>
            <person name="Choi K."/>
            <person name="Kim G.-B."/>
            <person name="Cho A."/>
            <person name="Jang H."/>
            <person name="Shin C.-H."/>
            <person name="Yu H.-J."/>
            <person name="Mun J.-H."/>
        </authorList>
    </citation>
    <scope>NUCLEOTIDE SEQUENCE [LARGE SCALE GENOMIC DNA]</scope>
    <source>
        <strain evidence="3">cv. Jeju island</strain>
        <tissue evidence="2">Leaf</tissue>
    </source>
</reference>
<keyword evidence="3" id="KW-1185">Reference proteome</keyword>
<proteinExistence type="predicted"/>
<dbReference type="AlphaFoldDB" id="A0A314ZC30"/>
<sequence>MSKEDFGDGLSPLETLSKTICSVFKLHQENSSVSPTKQSSLYFNFLNDMPSPSNSNTTPKEGNEPVMIKREKEEILESTTCSHVGSGRSHDDDEEEKVREPSTRSSQDC</sequence>
<feature type="compositionally biased region" description="Basic and acidic residues" evidence="1">
    <location>
        <begin position="61"/>
        <end position="75"/>
    </location>
</feature>
<organism evidence="2 3">
    <name type="scientific">Prunus yedoensis var. nudiflora</name>
    <dbReference type="NCBI Taxonomy" id="2094558"/>
    <lineage>
        <taxon>Eukaryota</taxon>
        <taxon>Viridiplantae</taxon>
        <taxon>Streptophyta</taxon>
        <taxon>Embryophyta</taxon>
        <taxon>Tracheophyta</taxon>
        <taxon>Spermatophyta</taxon>
        <taxon>Magnoliopsida</taxon>
        <taxon>eudicotyledons</taxon>
        <taxon>Gunneridae</taxon>
        <taxon>Pentapetalae</taxon>
        <taxon>rosids</taxon>
        <taxon>fabids</taxon>
        <taxon>Rosales</taxon>
        <taxon>Rosaceae</taxon>
        <taxon>Amygdaloideae</taxon>
        <taxon>Amygdaleae</taxon>
        <taxon>Prunus</taxon>
    </lineage>
</organism>
<accession>A0A314ZC30</accession>
<protein>
    <submittedName>
        <fullName evidence="2">Uncharacterized protein</fullName>
    </submittedName>
</protein>
<feature type="compositionally biased region" description="Polar residues" evidence="1">
    <location>
        <begin position="50"/>
        <end position="60"/>
    </location>
</feature>
<dbReference type="EMBL" id="PJQY01000251">
    <property type="protein sequence ID" value="PQQ14678.1"/>
    <property type="molecule type" value="Genomic_DNA"/>
</dbReference>
<dbReference type="Proteomes" id="UP000250321">
    <property type="component" value="Unassembled WGS sequence"/>
</dbReference>
<name>A0A314ZC30_PRUYE</name>
<evidence type="ECO:0000256" key="1">
    <source>
        <dbReference type="SAM" id="MobiDB-lite"/>
    </source>
</evidence>
<feature type="compositionally biased region" description="Basic and acidic residues" evidence="1">
    <location>
        <begin position="88"/>
        <end position="102"/>
    </location>
</feature>
<evidence type="ECO:0000313" key="2">
    <source>
        <dbReference type="EMBL" id="PQQ14678.1"/>
    </source>
</evidence>
<gene>
    <name evidence="2" type="ORF">Pyn_30972</name>
</gene>
<evidence type="ECO:0000313" key="3">
    <source>
        <dbReference type="Proteomes" id="UP000250321"/>
    </source>
</evidence>
<comment type="caution">
    <text evidence="2">The sequence shown here is derived from an EMBL/GenBank/DDBJ whole genome shotgun (WGS) entry which is preliminary data.</text>
</comment>